<dbReference type="Gene3D" id="1.10.3890.10">
    <property type="entry name" value="HflD-like"/>
    <property type="match status" value="1"/>
</dbReference>
<evidence type="ECO:0000256" key="1">
    <source>
        <dbReference type="ARBA" id="ARBA00022475"/>
    </source>
</evidence>
<organism evidence="5 6">
    <name type="scientific">Neptuniibacter pectenicola</name>
    <dbReference type="NCBI Taxonomy" id="1806669"/>
    <lineage>
        <taxon>Bacteria</taxon>
        <taxon>Pseudomonadati</taxon>
        <taxon>Pseudomonadota</taxon>
        <taxon>Gammaproteobacteria</taxon>
        <taxon>Oceanospirillales</taxon>
        <taxon>Oceanospirillaceae</taxon>
        <taxon>Neptuniibacter</taxon>
    </lineage>
</organism>
<keyword evidence="1 4" id="KW-1003">Cell membrane</keyword>
<keyword evidence="3 4" id="KW-0472">Membrane</keyword>
<dbReference type="InterPro" id="IPR007451">
    <property type="entry name" value="HflD"/>
</dbReference>
<keyword evidence="2 4" id="KW-0963">Cytoplasm</keyword>
<reference evidence="5 6" key="1">
    <citation type="submission" date="2024-03" db="EMBL/GenBank/DDBJ databases">
        <title>Community enrichment and isolation of bacterial strains for fucoidan degradation.</title>
        <authorList>
            <person name="Sichert A."/>
        </authorList>
    </citation>
    <scope>NUCLEOTIDE SEQUENCE [LARGE SCALE GENOMIC DNA]</scope>
    <source>
        <strain evidence="5 6">AS76</strain>
    </source>
</reference>
<dbReference type="HAMAP" id="MF_00695">
    <property type="entry name" value="HflD_protein"/>
    <property type="match status" value="1"/>
</dbReference>
<accession>A0ABU9TRG4</accession>
<name>A0ABU9TRG4_9GAMM</name>
<sequence length="231" mass="25974">MSRQHDEQTLGLAGLFQAAALVEQIATRGMVAQDSLETSIYSIMQLDPACSEDVYGGAADLPYNLHLGLQNLKDIVDKPRAEHNKDVIRYVLSMVHLERKLSANPEMLKTIAHRLSQVTEQAKYFNADKHYSDANLAEEQDVTLTPATYCHPNVIANLASLYQDTISSFSFRIQVTGDPRHLQNSENAAKIRALLLAGIRSAMLWRQKGGKRWHLLFFKSRLRPSLKKIMG</sequence>
<protein>
    <recommendedName>
        <fullName evidence="4">High frequency lysogenization protein HflD homolog</fullName>
    </recommendedName>
</protein>
<proteinExistence type="inferred from homology"/>
<dbReference type="PANTHER" id="PTHR38100:SF1">
    <property type="entry name" value="HIGH FREQUENCY LYSOGENIZATION PROTEIN HFLD"/>
    <property type="match status" value="1"/>
</dbReference>
<evidence type="ECO:0000256" key="2">
    <source>
        <dbReference type="ARBA" id="ARBA00022490"/>
    </source>
</evidence>
<dbReference type="Pfam" id="PF04356">
    <property type="entry name" value="DUF489"/>
    <property type="match status" value="2"/>
</dbReference>
<comment type="caution">
    <text evidence="5">The sequence shown here is derived from an EMBL/GenBank/DDBJ whole genome shotgun (WGS) entry which is preliminary data.</text>
</comment>
<dbReference type="Proteomes" id="UP001449225">
    <property type="component" value="Unassembled WGS sequence"/>
</dbReference>
<comment type="similarity">
    <text evidence="4">Belongs to the HflD family.</text>
</comment>
<dbReference type="InterPro" id="IPR035932">
    <property type="entry name" value="HflD-like_sf"/>
</dbReference>
<dbReference type="RefSeq" id="WP_067985884.1">
    <property type="nucleotide sequence ID" value="NZ_JBBMRA010000005.1"/>
</dbReference>
<comment type="subcellular location">
    <subcellularLocation>
        <location evidence="4">Cytoplasm</location>
    </subcellularLocation>
    <subcellularLocation>
        <location evidence="4">Cell membrane</location>
        <topology evidence="4">Peripheral membrane protein</topology>
        <orientation evidence="4">Cytoplasmic side</orientation>
    </subcellularLocation>
</comment>
<evidence type="ECO:0000256" key="3">
    <source>
        <dbReference type="ARBA" id="ARBA00023136"/>
    </source>
</evidence>
<dbReference type="PANTHER" id="PTHR38100">
    <property type="entry name" value="HIGH FREQUENCY LYSOGENIZATION PROTEIN HFLD"/>
    <property type="match status" value="1"/>
</dbReference>
<evidence type="ECO:0000256" key="4">
    <source>
        <dbReference type="HAMAP-Rule" id="MF_00695"/>
    </source>
</evidence>
<dbReference type="EMBL" id="JBBMRA010000005">
    <property type="protein sequence ID" value="MEM5536308.1"/>
    <property type="molecule type" value="Genomic_DNA"/>
</dbReference>
<evidence type="ECO:0000313" key="5">
    <source>
        <dbReference type="EMBL" id="MEM5536308.1"/>
    </source>
</evidence>
<gene>
    <name evidence="4" type="primary">hflD</name>
    <name evidence="5" type="ORF">WNY58_07870</name>
</gene>
<keyword evidence="6" id="KW-1185">Reference proteome</keyword>
<dbReference type="SUPFAM" id="SSF101322">
    <property type="entry name" value="YcfC-like"/>
    <property type="match status" value="1"/>
</dbReference>
<evidence type="ECO:0000313" key="6">
    <source>
        <dbReference type="Proteomes" id="UP001449225"/>
    </source>
</evidence>